<organism evidence="7 8">
    <name type="scientific">Candidatus Roizmanbacteria bacterium RIFCSPLOWO2_01_FULL_42_14</name>
    <dbReference type="NCBI Taxonomy" id="1802068"/>
    <lineage>
        <taxon>Bacteria</taxon>
        <taxon>Candidatus Roizmaniibacteriota</taxon>
    </lineage>
</organism>
<dbReference type="PANTHER" id="PTHR43238">
    <property type="entry name" value="GDP-L-FUCOSE SYNTHASE"/>
    <property type="match status" value="1"/>
</dbReference>
<dbReference type="Proteomes" id="UP000178914">
    <property type="component" value="Unassembled WGS sequence"/>
</dbReference>
<evidence type="ECO:0000256" key="2">
    <source>
        <dbReference type="ARBA" id="ARBA00022857"/>
    </source>
</evidence>
<evidence type="ECO:0000256" key="1">
    <source>
        <dbReference type="ARBA" id="ARBA00005959"/>
    </source>
</evidence>
<feature type="binding site" evidence="5">
    <location>
        <position position="202"/>
    </location>
    <ligand>
        <name>substrate</name>
    </ligand>
</feature>
<comment type="caution">
    <text evidence="7">The sequence shown here is derived from an EMBL/GenBank/DDBJ whole genome shotgun (WGS) entry which is preliminary data.</text>
</comment>
<evidence type="ECO:0000256" key="5">
    <source>
        <dbReference type="HAMAP-Rule" id="MF_00956"/>
    </source>
</evidence>
<feature type="site" description="Important for catalytic activity" evidence="5">
    <location>
        <position position="122"/>
    </location>
</feature>
<evidence type="ECO:0000259" key="6">
    <source>
        <dbReference type="Pfam" id="PF01370"/>
    </source>
</evidence>
<dbReference type="EC" id="1.1.1.271" evidence="5"/>
<evidence type="ECO:0000256" key="3">
    <source>
        <dbReference type="ARBA" id="ARBA00023002"/>
    </source>
</evidence>
<keyword evidence="5" id="KW-0511">Multifunctional enzyme</keyword>
<keyword evidence="4 5" id="KW-0413">Isomerase</keyword>
<dbReference type="HAMAP" id="MF_00956">
    <property type="entry name" value="GDP_fucose_synth"/>
    <property type="match status" value="1"/>
</dbReference>
<dbReference type="GO" id="GO:0016853">
    <property type="term" value="F:isomerase activity"/>
    <property type="evidence" value="ECO:0007669"/>
    <property type="project" value="UniProtKB-KW"/>
</dbReference>
<dbReference type="GO" id="GO:0050577">
    <property type="term" value="F:GDP-L-fucose synthase activity"/>
    <property type="evidence" value="ECO:0007669"/>
    <property type="project" value="UniProtKB-UniRule"/>
</dbReference>
<gene>
    <name evidence="5" type="primary">fcl</name>
    <name evidence="7" type="ORF">A3B02_00180</name>
</gene>
<dbReference type="GO" id="GO:0042351">
    <property type="term" value="P:'de novo' GDP-L-fucose biosynthetic process"/>
    <property type="evidence" value="ECO:0007669"/>
    <property type="project" value="UniProtKB-UniRule"/>
</dbReference>
<keyword evidence="3 5" id="KW-0560">Oxidoreductase</keyword>
<dbReference type="Gene3D" id="3.40.50.720">
    <property type="entry name" value="NAD(P)-binding Rossmann-like Domain"/>
    <property type="match status" value="1"/>
</dbReference>
<feature type="binding site" evidence="5">
    <location>
        <position position="224"/>
    </location>
    <ligand>
        <name>substrate</name>
    </ligand>
</feature>
<dbReference type="InterPro" id="IPR028614">
    <property type="entry name" value="GDP_fucose/colitose_synth"/>
</dbReference>
<dbReference type="Pfam" id="PF01370">
    <property type="entry name" value="Epimerase"/>
    <property type="match status" value="1"/>
</dbReference>
<feature type="active site" description="Proton donor/acceptor" evidence="5">
    <location>
        <position position="151"/>
    </location>
</feature>
<keyword evidence="2 5" id="KW-0521">NADP</keyword>
<dbReference type="AlphaFoldDB" id="A0A1F7J929"/>
<protein>
    <recommendedName>
        <fullName evidence="5">GDP-L-fucose synthase</fullName>
        <ecNumber evidence="5">1.1.1.271</ecNumber>
    </recommendedName>
    <alternativeName>
        <fullName evidence="5">GDP-4-keto-6-deoxy-D-mannose-3,5-epimerase-4-reductase</fullName>
    </alternativeName>
</protein>
<dbReference type="PANTHER" id="PTHR43238:SF1">
    <property type="entry name" value="GDP-L-FUCOSE SYNTHASE"/>
    <property type="match status" value="1"/>
</dbReference>
<feature type="binding site" evidence="5">
    <location>
        <position position="284"/>
    </location>
    <ligand>
        <name>substrate</name>
    </ligand>
</feature>
<dbReference type="EMBL" id="MGAS01000013">
    <property type="protein sequence ID" value="OGK52119.1"/>
    <property type="molecule type" value="Genomic_DNA"/>
</dbReference>
<feature type="binding site" evidence="5">
    <location>
        <begin position="25"/>
        <end position="31"/>
    </location>
    <ligand>
        <name>NADP(+)</name>
        <dbReference type="ChEBI" id="CHEBI:58349"/>
    </ligand>
</feature>
<dbReference type="STRING" id="1802068.A3B02_00180"/>
<dbReference type="SUPFAM" id="SSF51735">
    <property type="entry name" value="NAD(P)-binding Rossmann-fold domains"/>
    <property type="match status" value="1"/>
</dbReference>
<reference evidence="7 8" key="1">
    <citation type="journal article" date="2016" name="Nat. Commun.">
        <title>Thousands of microbial genomes shed light on interconnected biogeochemical processes in an aquifer system.</title>
        <authorList>
            <person name="Anantharaman K."/>
            <person name="Brown C.T."/>
            <person name="Hug L.A."/>
            <person name="Sharon I."/>
            <person name="Castelle C.J."/>
            <person name="Probst A.J."/>
            <person name="Thomas B.C."/>
            <person name="Singh A."/>
            <person name="Wilkins M.J."/>
            <person name="Karaoz U."/>
            <person name="Brodie E.L."/>
            <person name="Williams K.H."/>
            <person name="Hubbard S.S."/>
            <person name="Banfield J.F."/>
        </authorList>
    </citation>
    <scope>NUCLEOTIDE SEQUENCE [LARGE SCALE GENOMIC DNA]</scope>
</reference>
<evidence type="ECO:0000256" key="4">
    <source>
        <dbReference type="ARBA" id="ARBA00023235"/>
    </source>
</evidence>
<evidence type="ECO:0000313" key="8">
    <source>
        <dbReference type="Proteomes" id="UP000178914"/>
    </source>
</evidence>
<dbReference type="InterPro" id="IPR001509">
    <property type="entry name" value="Epimerase_deHydtase"/>
</dbReference>
<comment type="catalytic activity">
    <reaction evidence="5">
        <text>GDP-beta-L-fucose + NADP(+) = GDP-4-dehydro-alpha-D-rhamnose + NADPH + H(+)</text>
        <dbReference type="Rhea" id="RHEA:18885"/>
        <dbReference type="ChEBI" id="CHEBI:15378"/>
        <dbReference type="ChEBI" id="CHEBI:57273"/>
        <dbReference type="ChEBI" id="CHEBI:57783"/>
        <dbReference type="ChEBI" id="CHEBI:57964"/>
        <dbReference type="ChEBI" id="CHEBI:58349"/>
        <dbReference type="EC" id="1.1.1.271"/>
    </reaction>
</comment>
<proteinExistence type="inferred from homology"/>
<dbReference type="Gene3D" id="3.90.25.10">
    <property type="entry name" value="UDP-galactose 4-epimerase, domain 1"/>
    <property type="match status" value="1"/>
</dbReference>
<feature type="binding site" evidence="5">
    <location>
        <position position="217"/>
    </location>
    <ligand>
        <name>substrate</name>
    </ligand>
</feature>
<dbReference type="UniPathway" id="UPA00128">
    <property type="reaction ID" value="UER00191"/>
</dbReference>
<comment type="caution">
    <text evidence="5">Lacks conserved residue(s) required for the propagation of feature annotation.</text>
</comment>
<comment type="function">
    <text evidence="5">Catalyzes the two-step NADP-dependent conversion of GDP-4-dehydro-6-deoxy-D-mannose to GDP-fucose, involving an epimerase and a reductase reaction.</text>
</comment>
<feature type="binding site" evidence="5">
    <location>
        <position position="155"/>
    </location>
    <ligand>
        <name>NADP(+)</name>
        <dbReference type="ChEBI" id="CHEBI:58349"/>
    </ligand>
</feature>
<dbReference type="GO" id="GO:0070401">
    <property type="term" value="F:NADP+ binding"/>
    <property type="evidence" value="ECO:0007669"/>
    <property type="project" value="UniProtKB-UniRule"/>
</dbReference>
<evidence type="ECO:0000313" key="7">
    <source>
        <dbReference type="EMBL" id="OGK52119.1"/>
    </source>
</evidence>
<feature type="domain" description="NAD-dependent epimerase/dehydratase" evidence="6">
    <location>
        <begin position="21"/>
        <end position="252"/>
    </location>
</feature>
<comment type="pathway">
    <text evidence="5">Nucleotide-sugar biosynthesis; GDP-L-fucose biosynthesis via de novo pathway; GDP-L-fucose from GDP-alpha-D-mannose: step 2/2.</text>
</comment>
<sequence length="318" mass="34962">MIQLETASRSPEILNLGDKRIVLTGGSGFIGSHVAEVLHARGVPDSHVLIPRSAEYDLRRYEDCVRAVNGADIVIHLAALARGLRFLRKHPAEVFDDNALMGINLLKAAREAGVEKYLTAGSIYVYPQDAAIPLVEDAIGSGPPNPGASAYGMAKLLLLSQIQAYAQQYDFRGLYIVLANIYGPRDNFSLKDGKVLPSLIRRIVEAQDMGTDHIDVWGTGRPTRDFLYVEDAAEGIVRAIEEYDQSDPVNLGAGVETPIKTLVEAVAQLLNFSGEIRWDTSKPDGAMRFCSDITRAQEKFHFRPQTSLDEGLRSIKKK</sequence>
<name>A0A1F7J929_9BACT</name>
<accession>A0A1F7J929</accession>
<comment type="similarity">
    <text evidence="1 5">Belongs to the NAD(P)-dependent epimerase/dehydratase family. Fucose synthase subfamily.</text>
</comment>
<dbReference type="InterPro" id="IPR036291">
    <property type="entry name" value="NAD(P)-bd_dom_sf"/>
</dbReference>